<dbReference type="SMART" id="SM00878">
    <property type="entry name" value="Biotin_carb_C"/>
    <property type="match status" value="1"/>
</dbReference>
<evidence type="ECO:0000256" key="5">
    <source>
        <dbReference type="ARBA" id="ARBA00022840"/>
    </source>
</evidence>
<evidence type="ECO:0000256" key="9">
    <source>
        <dbReference type="PROSITE-ProRule" id="PRU00409"/>
    </source>
</evidence>
<feature type="domain" description="Biotin carboxylation" evidence="12">
    <location>
        <begin position="33"/>
        <end position="481"/>
    </location>
</feature>
<dbReference type="PANTHER" id="PTHR18866">
    <property type="entry name" value="CARBOXYLASE:PYRUVATE/ACETYL-COA/PROPIONYL-COA CARBOXYLASE"/>
    <property type="match status" value="1"/>
</dbReference>
<dbReference type="FunFam" id="2.40.50.100:FF:000003">
    <property type="entry name" value="Acetyl-CoA carboxylase biotin carboxyl carrier protein"/>
    <property type="match status" value="1"/>
</dbReference>
<dbReference type="Pfam" id="PF02785">
    <property type="entry name" value="Biotin_carb_C"/>
    <property type="match status" value="1"/>
</dbReference>
<dbReference type="InterPro" id="IPR011054">
    <property type="entry name" value="Rudment_hybrid_motif"/>
</dbReference>
<dbReference type="InterPro" id="IPR005482">
    <property type="entry name" value="Biotin_COase_C"/>
</dbReference>
<dbReference type="Proteomes" id="UP000258309">
    <property type="component" value="Unassembled WGS sequence"/>
</dbReference>
<reference evidence="13 14" key="1">
    <citation type="submission" date="2018-05" db="EMBL/GenBank/DDBJ databases">
        <title>Draft genome sequence of Scytalidium lignicola DSM 105466, a ubiquitous saprotrophic fungus.</title>
        <authorList>
            <person name="Buettner E."/>
            <person name="Gebauer A.M."/>
            <person name="Hofrichter M."/>
            <person name="Liers C."/>
            <person name="Kellner H."/>
        </authorList>
    </citation>
    <scope>NUCLEOTIDE SEQUENCE [LARGE SCALE GENOMIC DNA]</scope>
    <source>
        <strain evidence="13 14">DSM 105466</strain>
    </source>
</reference>
<dbReference type="PANTHER" id="PTHR18866:SF33">
    <property type="entry name" value="METHYLCROTONOYL-COA CARBOXYLASE SUBUNIT ALPHA, MITOCHONDRIAL-RELATED"/>
    <property type="match status" value="1"/>
</dbReference>
<evidence type="ECO:0000259" key="12">
    <source>
        <dbReference type="PROSITE" id="PS50979"/>
    </source>
</evidence>
<feature type="non-terminal residue" evidence="13">
    <location>
        <position position="1"/>
    </location>
</feature>
<keyword evidence="7" id="KW-0496">Mitochondrion</keyword>
<dbReference type="InterPro" id="IPR011761">
    <property type="entry name" value="ATP-grasp"/>
</dbReference>
<dbReference type="InterPro" id="IPR016185">
    <property type="entry name" value="PreATP-grasp_dom_sf"/>
</dbReference>
<dbReference type="InterPro" id="IPR050856">
    <property type="entry name" value="Biotin_carboxylase_complex"/>
</dbReference>
<accession>A0A3E2HH23</accession>
<dbReference type="CDD" id="cd06850">
    <property type="entry name" value="biotinyl_domain"/>
    <property type="match status" value="1"/>
</dbReference>
<dbReference type="PROSITE" id="PS50975">
    <property type="entry name" value="ATP_GRASP"/>
    <property type="match status" value="1"/>
</dbReference>
<feature type="domain" description="ATP-grasp" evidence="11">
    <location>
        <begin position="149"/>
        <end position="347"/>
    </location>
</feature>
<proteinExistence type="predicted"/>
<evidence type="ECO:0000256" key="1">
    <source>
        <dbReference type="ARBA" id="ARBA00001953"/>
    </source>
</evidence>
<evidence type="ECO:0000256" key="3">
    <source>
        <dbReference type="ARBA" id="ARBA00022598"/>
    </source>
</evidence>
<name>A0A3E2HH23_SCYLI</name>
<dbReference type="PROSITE" id="PS00867">
    <property type="entry name" value="CPSASE_2"/>
    <property type="match status" value="1"/>
</dbReference>
<comment type="subcellular location">
    <subcellularLocation>
        <location evidence="2">Mitochondrion matrix</location>
    </subcellularLocation>
</comment>
<dbReference type="SUPFAM" id="SSF51230">
    <property type="entry name" value="Single hybrid motif"/>
    <property type="match status" value="1"/>
</dbReference>
<dbReference type="AlphaFoldDB" id="A0A3E2HH23"/>
<dbReference type="Pfam" id="PF02786">
    <property type="entry name" value="CPSase_L_D2"/>
    <property type="match status" value="1"/>
</dbReference>
<evidence type="ECO:0000259" key="11">
    <source>
        <dbReference type="PROSITE" id="PS50975"/>
    </source>
</evidence>
<dbReference type="Pfam" id="PF00364">
    <property type="entry name" value="Biotin_lipoyl"/>
    <property type="match status" value="1"/>
</dbReference>
<keyword evidence="6" id="KW-0809">Transit peptide</keyword>
<dbReference type="InterPro" id="IPR000089">
    <property type="entry name" value="Biotin_lipoyl"/>
</dbReference>
<evidence type="ECO:0000256" key="4">
    <source>
        <dbReference type="ARBA" id="ARBA00022741"/>
    </source>
</evidence>
<evidence type="ECO:0000259" key="10">
    <source>
        <dbReference type="PROSITE" id="PS50968"/>
    </source>
</evidence>
<sequence length="699" mass="76847">MIPASRSRALARAILASHQRHYSTATSSIPVTPISSVLIANRGEIALRVGRTAADLGVRCTTIYTDPDALSQHALSSPFAVNLGAPSAYLDGERIISVAKEQGCEALHPGYGFLSENSAFAKRCVEEGIVFIGPPWKAIEAMGNKSRSKEIMIAAGVPCIPGYHGANQDPEFLLQEAKKIGFPVLVKAVRGGGGKGMRIALNEDEFLHKLESAKTEGRNSFGDDEMLVEKYITTPRHIEVQVFADKHGNAVALGERDCSLQRRHQKILEESPAPNLAEDIRQDLWEKARAAALAVGYEGAGTVEFIFDNDTNEFFFMEMNTRLQVEHPVTEEVTGEDLVSWQFRIAAGEPLPLDQAAIAQRISERGWAIEARIYAENPKENFMPDSGKLIHLRTPKLSDSVRIDAGFIEGDTISSEYDGMIAKLIVSGPTREVTIQKLWAALQDYEVVGLNTNIEFLKRVCKSPAFIRGDVETGYIEKHKEELFVSEPIELETFAQAALGLLAKNLAAHNTLPGPHGEAVGFAAKNQRQFSFVESSGDIPVTVTINQHGKNDFDLIVKSGDVEKTFSNIVSHLKTPTISTYFPHTRIESTIVSDDDKITVFQRGKKTQLTLSKPTWHEKALGLKDVTNSVLAPMPCKILRNEVKEGDEVEKDQPLVVIESMKMETIIRSPQKGIVSKLVHKEGDICKAGTVLVLFEEEG</sequence>
<dbReference type="InterPro" id="IPR005481">
    <property type="entry name" value="BC-like_N"/>
</dbReference>
<dbReference type="OMA" id="FINKPKH"/>
<dbReference type="InterPro" id="IPR005479">
    <property type="entry name" value="CPAse_ATP-bd"/>
</dbReference>
<evidence type="ECO:0000313" key="14">
    <source>
        <dbReference type="Proteomes" id="UP000258309"/>
    </source>
</evidence>
<dbReference type="InterPro" id="IPR011764">
    <property type="entry name" value="Biotin_carboxylation_dom"/>
</dbReference>
<evidence type="ECO:0000256" key="8">
    <source>
        <dbReference type="ARBA" id="ARBA00023267"/>
    </source>
</evidence>
<dbReference type="GO" id="GO:0005524">
    <property type="term" value="F:ATP binding"/>
    <property type="evidence" value="ECO:0007669"/>
    <property type="project" value="UniProtKB-UniRule"/>
</dbReference>
<protein>
    <submittedName>
        <fullName evidence="13">Uncharacterized protein</fullName>
    </submittedName>
</protein>
<dbReference type="EMBL" id="NCSJ02000055">
    <property type="protein sequence ID" value="RFU32433.1"/>
    <property type="molecule type" value="Genomic_DNA"/>
</dbReference>
<dbReference type="OrthoDB" id="196847at2759"/>
<evidence type="ECO:0000256" key="2">
    <source>
        <dbReference type="ARBA" id="ARBA00004305"/>
    </source>
</evidence>
<evidence type="ECO:0000256" key="6">
    <source>
        <dbReference type="ARBA" id="ARBA00022946"/>
    </source>
</evidence>
<dbReference type="GO" id="GO:0005759">
    <property type="term" value="C:mitochondrial matrix"/>
    <property type="evidence" value="ECO:0007669"/>
    <property type="project" value="UniProtKB-SubCell"/>
</dbReference>
<dbReference type="SUPFAM" id="SSF56059">
    <property type="entry name" value="Glutathione synthetase ATP-binding domain-like"/>
    <property type="match status" value="1"/>
</dbReference>
<dbReference type="FunFam" id="3.30.1490.20:FF:000003">
    <property type="entry name" value="acetyl-CoA carboxylase isoform X1"/>
    <property type="match status" value="1"/>
</dbReference>
<gene>
    <name evidence="13" type="ORF">B7463_g3933</name>
</gene>
<keyword evidence="14" id="KW-1185">Reference proteome</keyword>
<feature type="non-terminal residue" evidence="13">
    <location>
        <position position="699"/>
    </location>
</feature>
<keyword evidence="3" id="KW-0436">Ligase</keyword>
<comment type="cofactor">
    <cofactor evidence="1">
        <name>biotin</name>
        <dbReference type="ChEBI" id="CHEBI:57586"/>
    </cofactor>
</comment>
<keyword evidence="5 9" id="KW-0067">ATP-binding</keyword>
<dbReference type="PROSITE" id="PS50979">
    <property type="entry name" value="BC"/>
    <property type="match status" value="1"/>
</dbReference>
<dbReference type="Pfam" id="PF00289">
    <property type="entry name" value="Biotin_carb_N"/>
    <property type="match status" value="1"/>
</dbReference>
<dbReference type="Gene3D" id="2.40.50.100">
    <property type="match status" value="1"/>
</dbReference>
<evidence type="ECO:0000313" key="13">
    <source>
        <dbReference type="EMBL" id="RFU32433.1"/>
    </source>
</evidence>
<dbReference type="Gene3D" id="3.30.470.20">
    <property type="entry name" value="ATP-grasp fold, B domain"/>
    <property type="match status" value="1"/>
</dbReference>
<dbReference type="FunFam" id="3.30.470.20:FF:000028">
    <property type="entry name" value="Methylcrotonoyl-CoA carboxylase subunit alpha, mitochondrial"/>
    <property type="match status" value="1"/>
</dbReference>
<dbReference type="InterPro" id="IPR011053">
    <property type="entry name" value="Single_hybrid_motif"/>
</dbReference>
<dbReference type="STRING" id="5539.A0A3E2HH23"/>
<evidence type="ECO:0000256" key="7">
    <source>
        <dbReference type="ARBA" id="ARBA00023128"/>
    </source>
</evidence>
<comment type="caution">
    <text evidence="13">The sequence shown here is derived from an EMBL/GenBank/DDBJ whole genome shotgun (WGS) entry which is preliminary data.</text>
</comment>
<dbReference type="SUPFAM" id="SSF52440">
    <property type="entry name" value="PreATP-grasp domain"/>
    <property type="match status" value="1"/>
</dbReference>
<organism evidence="13 14">
    <name type="scientific">Scytalidium lignicola</name>
    <name type="common">Hyphomycete</name>
    <dbReference type="NCBI Taxonomy" id="5539"/>
    <lineage>
        <taxon>Eukaryota</taxon>
        <taxon>Fungi</taxon>
        <taxon>Dikarya</taxon>
        <taxon>Ascomycota</taxon>
        <taxon>Pezizomycotina</taxon>
        <taxon>Leotiomycetes</taxon>
        <taxon>Leotiomycetes incertae sedis</taxon>
        <taxon>Scytalidium</taxon>
    </lineage>
</organism>
<dbReference type="GO" id="GO:0004485">
    <property type="term" value="F:methylcrotonoyl-CoA carboxylase activity"/>
    <property type="evidence" value="ECO:0007669"/>
    <property type="project" value="TreeGrafter"/>
</dbReference>
<keyword evidence="4 9" id="KW-0547">Nucleotide-binding</keyword>
<feature type="domain" description="Lipoyl-binding" evidence="10">
    <location>
        <begin position="621"/>
        <end position="696"/>
    </location>
</feature>
<dbReference type="GO" id="GO:0046872">
    <property type="term" value="F:metal ion binding"/>
    <property type="evidence" value="ECO:0007669"/>
    <property type="project" value="InterPro"/>
</dbReference>
<keyword evidence="8" id="KW-0092">Biotin</keyword>
<dbReference type="PROSITE" id="PS50968">
    <property type="entry name" value="BIOTINYL_LIPOYL"/>
    <property type="match status" value="1"/>
</dbReference>
<dbReference type="SUPFAM" id="SSF51246">
    <property type="entry name" value="Rudiment single hybrid motif"/>
    <property type="match status" value="1"/>
</dbReference>